<dbReference type="GO" id="GO:0007186">
    <property type="term" value="P:G protein-coupled receptor signaling pathway"/>
    <property type="evidence" value="ECO:0007669"/>
    <property type="project" value="InterPro"/>
</dbReference>
<keyword evidence="5 8" id="KW-1133">Transmembrane helix</keyword>
<evidence type="ECO:0000256" key="5">
    <source>
        <dbReference type="ARBA" id="ARBA00022989"/>
    </source>
</evidence>
<comment type="caution">
    <text evidence="9">The sequence shown here is derived from an EMBL/GenBank/DDBJ whole genome shotgun (WGS) entry which is preliminary data.</text>
</comment>
<dbReference type="PANTHER" id="PTHR26450">
    <property type="entry name" value="OLFACTORY RECEPTOR 56B1-RELATED"/>
    <property type="match status" value="1"/>
</dbReference>
<keyword evidence="7" id="KW-0807">Transducer</keyword>
<evidence type="ECO:0000256" key="1">
    <source>
        <dbReference type="ARBA" id="ARBA00004141"/>
    </source>
</evidence>
<dbReference type="AlphaFoldDB" id="A0A6B0S7T5"/>
<dbReference type="PANTHER" id="PTHR26450:SF14">
    <property type="entry name" value="OLFACTORY RECEPTOR"/>
    <property type="match status" value="1"/>
</dbReference>
<dbReference type="InterPro" id="IPR050402">
    <property type="entry name" value="OR51/52/56-like"/>
</dbReference>
<evidence type="ECO:0000256" key="3">
    <source>
        <dbReference type="ARBA" id="ARBA00022692"/>
    </source>
</evidence>
<keyword evidence="4" id="KW-0552">Olfaction</keyword>
<feature type="transmembrane region" description="Helical" evidence="8">
    <location>
        <begin position="70"/>
        <end position="92"/>
    </location>
</feature>
<comment type="subcellular location">
    <subcellularLocation>
        <location evidence="1">Membrane</location>
        <topology evidence="1">Multi-pass membrane protein</topology>
    </subcellularLocation>
</comment>
<evidence type="ECO:0000313" key="10">
    <source>
        <dbReference type="Proteomes" id="UP000322234"/>
    </source>
</evidence>
<dbReference type="InterPro" id="IPR000725">
    <property type="entry name" value="Olfact_rcpt"/>
</dbReference>
<evidence type="ECO:0000256" key="4">
    <source>
        <dbReference type="ARBA" id="ARBA00022725"/>
    </source>
</evidence>
<proteinExistence type="predicted"/>
<keyword evidence="2" id="KW-0716">Sensory transduction</keyword>
<evidence type="ECO:0000256" key="8">
    <source>
        <dbReference type="SAM" id="Phobius"/>
    </source>
</evidence>
<dbReference type="SUPFAM" id="SSF81321">
    <property type="entry name" value="Family A G protein-coupled receptor-like"/>
    <property type="match status" value="1"/>
</dbReference>
<keyword evidence="10" id="KW-1185">Reference proteome</keyword>
<feature type="transmembrane region" description="Helical" evidence="8">
    <location>
        <begin position="33"/>
        <end position="58"/>
    </location>
</feature>
<accession>A0A6B0S7T5</accession>
<name>A0A6B0S7T5_9CETA</name>
<dbReference type="GO" id="GO:0004984">
    <property type="term" value="F:olfactory receptor activity"/>
    <property type="evidence" value="ECO:0007669"/>
    <property type="project" value="InterPro"/>
</dbReference>
<evidence type="ECO:0000313" key="9">
    <source>
        <dbReference type="EMBL" id="MXQ97861.1"/>
    </source>
</evidence>
<protein>
    <recommendedName>
        <fullName evidence="11">G-protein coupled receptors family 1 profile domain-containing protein</fullName>
    </recommendedName>
</protein>
<sequence length="141" mass="16018">MRLPFSRTRINLHIYCKHIGVARLAYADISISIWYGFAVPIMTIISEMILTGISYTLILRAAFYLPSRDALQKALCTCGSHVSAILMFYTPAMFSGLTHRFSHSISHTFHIAFASLYVAIPYALKPIFKTKQIRDKVILLF</sequence>
<dbReference type="GO" id="GO:0005886">
    <property type="term" value="C:plasma membrane"/>
    <property type="evidence" value="ECO:0007669"/>
    <property type="project" value="TreeGrafter"/>
</dbReference>
<keyword evidence="6 8" id="KW-0472">Membrane</keyword>
<evidence type="ECO:0000256" key="6">
    <source>
        <dbReference type="ARBA" id="ARBA00023136"/>
    </source>
</evidence>
<evidence type="ECO:0000256" key="2">
    <source>
        <dbReference type="ARBA" id="ARBA00022606"/>
    </source>
</evidence>
<evidence type="ECO:0000256" key="7">
    <source>
        <dbReference type="ARBA" id="ARBA00023224"/>
    </source>
</evidence>
<keyword evidence="3 8" id="KW-0812">Transmembrane</keyword>
<organism evidence="9 10">
    <name type="scientific">Bos mutus</name>
    <name type="common">wild yak</name>
    <dbReference type="NCBI Taxonomy" id="72004"/>
    <lineage>
        <taxon>Eukaryota</taxon>
        <taxon>Metazoa</taxon>
        <taxon>Chordata</taxon>
        <taxon>Craniata</taxon>
        <taxon>Vertebrata</taxon>
        <taxon>Euteleostomi</taxon>
        <taxon>Mammalia</taxon>
        <taxon>Eutheria</taxon>
        <taxon>Laurasiatheria</taxon>
        <taxon>Artiodactyla</taxon>
        <taxon>Ruminantia</taxon>
        <taxon>Pecora</taxon>
        <taxon>Bovidae</taxon>
        <taxon>Bovinae</taxon>
        <taxon>Bos</taxon>
    </lineage>
</organism>
<dbReference type="EMBL" id="VBQZ03000205">
    <property type="protein sequence ID" value="MXQ97861.1"/>
    <property type="molecule type" value="Genomic_DNA"/>
</dbReference>
<reference evidence="9" key="1">
    <citation type="submission" date="2019-10" db="EMBL/GenBank/DDBJ databases">
        <title>The sequence and de novo assembly of the wild yak genome.</title>
        <authorList>
            <person name="Liu Y."/>
        </authorList>
    </citation>
    <scope>NUCLEOTIDE SEQUENCE [LARGE SCALE GENOMIC DNA]</scope>
    <source>
        <strain evidence="9">WY2019</strain>
    </source>
</reference>
<dbReference type="Proteomes" id="UP000322234">
    <property type="component" value="Unassembled WGS sequence"/>
</dbReference>
<dbReference type="Pfam" id="PF13853">
    <property type="entry name" value="7tm_4"/>
    <property type="match status" value="1"/>
</dbReference>
<gene>
    <name evidence="9" type="ORF">E5288_WYG004445</name>
</gene>
<feature type="transmembrane region" description="Helical" evidence="8">
    <location>
        <begin position="104"/>
        <end position="124"/>
    </location>
</feature>
<evidence type="ECO:0008006" key="11">
    <source>
        <dbReference type="Google" id="ProtNLM"/>
    </source>
</evidence>